<keyword evidence="7" id="KW-1185">Reference proteome</keyword>
<keyword evidence="4 5" id="KW-0472">Membrane</keyword>
<evidence type="ECO:0000313" key="7">
    <source>
        <dbReference type="Proteomes" id="UP001183535"/>
    </source>
</evidence>
<dbReference type="AlphaFoldDB" id="A0ABD5EXN8"/>
<feature type="transmembrane region" description="Helical" evidence="5">
    <location>
        <begin position="160"/>
        <end position="180"/>
    </location>
</feature>
<organism evidence="6 7">
    <name type="scientific">Streptomyces doudnae</name>
    <dbReference type="NCBI Taxonomy" id="3075536"/>
    <lineage>
        <taxon>Bacteria</taxon>
        <taxon>Bacillati</taxon>
        <taxon>Actinomycetota</taxon>
        <taxon>Actinomycetes</taxon>
        <taxon>Kitasatosporales</taxon>
        <taxon>Streptomycetaceae</taxon>
        <taxon>Streptomyces</taxon>
    </lineage>
</organism>
<evidence type="ECO:0000256" key="5">
    <source>
        <dbReference type="SAM" id="Phobius"/>
    </source>
</evidence>
<feature type="transmembrane region" description="Helical" evidence="5">
    <location>
        <begin position="70"/>
        <end position="89"/>
    </location>
</feature>
<protein>
    <submittedName>
        <fullName evidence="6">MFS transporter</fullName>
    </submittedName>
</protein>
<sequence>MRTIDGPVPYREVTGRYGRVHRLGETDADIMGRTRIWMIVLPFAGTAGVALAGAAFAVAGGARAWSGGPVPWPLGVWVFCQGVVALPVGRLRDGGRLPARVAVPFGAAATAVAGLLLLHAPEATAARLGFAVFGGAGAGAVWVTCAATAGKWFPDRRGGATTLVSGGFACGTVPVAFVAAGHPSAFVAAGHPGAGGRPSLAVVLGLALCLVAAGAGRFLADPPRNWWPDRVAPPRPRVGAAVRGTEADPPAVRQYGPREAAGTPALWLMWCCLLCAGGVGVLCAAVRAPSAREPWATGGNGTAVLCAALCLDVVGVGALGLLSDRWGRRATLTGVCVVLGTAPFGALESGRLGGPPFLLLCVLLSGLAGAAVPALLASLTADCFGENDNAAHLGLVHSATAVAGPAAAVLGAGVVGARDPHVAYVLAGSLGLASSVLALFLTAPGRIRVRRIVPNPQPLGEEMA</sequence>
<dbReference type="SUPFAM" id="SSF103473">
    <property type="entry name" value="MFS general substrate transporter"/>
    <property type="match status" value="1"/>
</dbReference>
<feature type="transmembrane region" description="Helical" evidence="5">
    <location>
        <begin position="126"/>
        <end position="148"/>
    </location>
</feature>
<dbReference type="Pfam" id="PF07690">
    <property type="entry name" value="MFS_1"/>
    <property type="match status" value="1"/>
</dbReference>
<feature type="transmembrane region" description="Helical" evidence="5">
    <location>
        <begin position="357"/>
        <end position="381"/>
    </location>
</feature>
<dbReference type="RefSeq" id="WP_311638826.1">
    <property type="nucleotide sequence ID" value="NZ_JAVRES010000028.1"/>
</dbReference>
<name>A0ABD5EXN8_9ACTN</name>
<dbReference type="Proteomes" id="UP001183535">
    <property type="component" value="Unassembled WGS sequence"/>
</dbReference>
<feature type="transmembrane region" description="Helical" evidence="5">
    <location>
        <begin position="300"/>
        <end position="322"/>
    </location>
</feature>
<comment type="subcellular location">
    <subcellularLocation>
        <location evidence="1">Membrane</location>
        <topology evidence="1">Multi-pass membrane protein</topology>
    </subcellularLocation>
</comment>
<feature type="transmembrane region" description="Helical" evidence="5">
    <location>
        <begin position="329"/>
        <end position="345"/>
    </location>
</feature>
<evidence type="ECO:0000256" key="3">
    <source>
        <dbReference type="ARBA" id="ARBA00022989"/>
    </source>
</evidence>
<dbReference type="InterPro" id="IPR036259">
    <property type="entry name" value="MFS_trans_sf"/>
</dbReference>
<feature type="transmembrane region" description="Helical" evidence="5">
    <location>
        <begin position="101"/>
        <end position="120"/>
    </location>
</feature>
<feature type="transmembrane region" description="Helical" evidence="5">
    <location>
        <begin position="36"/>
        <end position="58"/>
    </location>
</feature>
<accession>A0ABD5EXN8</accession>
<keyword evidence="2 5" id="KW-0812">Transmembrane</keyword>
<gene>
    <name evidence="6" type="ORF">RM877_33220</name>
</gene>
<evidence type="ECO:0000256" key="4">
    <source>
        <dbReference type="ARBA" id="ARBA00023136"/>
    </source>
</evidence>
<evidence type="ECO:0000256" key="2">
    <source>
        <dbReference type="ARBA" id="ARBA00022692"/>
    </source>
</evidence>
<feature type="transmembrane region" description="Helical" evidence="5">
    <location>
        <begin position="265"/>
        <end position="288"/>
    </location>
</feature>
<dbReference type="InterPro" id="IPR011701">
    <property type="entry name" value="MFS"/>
</dbReference>
<dbReference type="InterPro" id="IPR005829">
    <property type="entry name" value="Sugar_transporter_CS"/>
</dbReference>
<evidence type="ECO:0000313" key="6">
    <source>
        <dbReference type="EMBL" id="MDT0439531.1"/>
    </source>
</evidence>
<dbReference type="GO" id="GO:0016020">
    <property type="term" value="C:membrane"/>
    <property type="evidence" value="ECO:0007669"/>
    <property type="project" value="UniProtKB-SubCell"/>
</dbReference>
<keyword evidence="3 5" id="KW-1133">Transmembrane helix</keyword>
<dbReference type="Gene3D" id="1.20.1250.20">
    <property type="entry name" value="MFS general substrate transporter like domains"/>
    <property type="match status" value="2"/>
</dbReference>
<feature type="transmembrane region" description="Helical" evidence="5">
    <location>
        <begin position="200"/>
        <end position="220"/>
    </location>
</feature>
<reference evidence="7" key="1">
    <citation type="submission" date="2023-07" db="EMBL/GenBank/DDBJ databases">
        <title>30 novel species of actinomycetes from the DSMZ collection.</title>
        <authorList>
            <person name="Nouioui I."/>
        </authorList>
    </citation>
    <scope>NUCLEOTIDE SEQUENCE [LARGE SCALE GENOMIC DNA]</scope>
    <source>
        <strain evidence="7">DSM 41981</strain>
    </source>
</reference>
<feature type="transmembrane region" description="Helical" evidence="5">
    <location>
        <begin position="393"/>
        <end position="415"/>
    </location>
</feature>
<feature type="transmembrane region" description="Helical" evidence="5">
    <location>
        <begin position="421"/>
        <end position="441"/>
    </location>
</feature>
<dbReference type="EMBL" id="JAVRES010000028">
    <property type="protein sequence ID" value="MDT0439531.1"/>
    <property type="molecule type" value="Genomic_DNA"/>
</dbReference>
<dbReference type="PROSITE" id="PS00216">
    <property type="entry name" value="SUGAR_TRANSPORT_1"/>
    <property type="match status" value="1"/>
</dbReference>
<evidence type="ECO:0000256" key="1">
    <source>
        <dbReference type="ARBA" id="ARBA00004141"/>
    </source>
</evidence>
<comment type="caution">
    <text evidence="6">The sequence shown here is derived from an EMBL/GenBank/DDBJ whole genome shotgun (WGS) entry which is preliminary data.</text>
</comment>
<proteinExistence type="predicted"/>